<dbReference type="PANTHER" id="PTHR33778">
    <property type="entry name" value="PROTEIN MGTC"/>
    <property type="match status" value="1"/>
</dbReference>
<protein>
    <recommendedName>
        <fullName evidence="8">MgtC/SapB/SrpB/YhiD N-terminal domain-containing protein</fullName>
    </recommendedName>
</protein>
<reference evidence="9" key="1">
    <citation type="submission" date="2021-01" db="EMBL/GenBank/DDBJ databases">
        <authorList>
            <person name="Corre E."/>
            <person name="Pelletier E."/>
            <person name="Niang G."/>
            <person name="Scheremetjew M."/>
            <person name="Finn R."/>
            <person name="Kale V."/>
            <person name="Holt S."/>
            <person name="Cochrane G."/>
            <person name="Meng A."/>
            <person name="Brown T."/>
            <person name="Cohen L."/>
        </authorList>
    </citation>
    <scope>NUCLEOTIDE SEQUENCE</scope>
    <source>
        <strain evidence="9">CCMP 769</strain>
    </source>
</reference>
<feature type="transmembrane region" description="Helical" evidence="7">
    <location>
        <begin position="127"/>
        <end position="144"/>
    </location>
</feature>
<evidence type="ECO:0000256" key="1">
    <source>
        <dbReference type="ARBA" id="ARBA00004651"/>
    </source>
</evidence>
<feature type="transmembrane region" description="Helical" evidence="7">
    <location>
        <begin position="156"/>
        <end position="175"/>
    </location>
</feature>
<comment type="subcellular location">
    <subcellularLocation>
        <location evidence="1">Cell membrane</location>
        <topology evidence="1">Multi-pass membrane protein</topology>
    </subcellularLocation>
</comment>
<evidence type="ECO:0000256" key="6">
    <source>
        <dbReference type="SAM" id="MobiDB-lite"/>
    </source>
</evidence>
<keyword evidence="3 7" id="KW-0812">Transmembrane</keyword>
<evidence type="ECO:0000256" key="2">
    <source>
        <dbReference type="ARBA" id="ARBA00022475"/>
    </source>
</evidence>
<dbReference type="GO" id="GO:0005886">
    <property type="term" value="C:plasma membrane"/>
    <property type="evidence" value="ECO:0007669"/>
    <property type="project" value="UniProtKB-SubCell"/>
</dbReference>
<feature type="transmembrane region" description="Helical" evidence="7">
    <location>
        <begin position="33"/>
        <end position="52"/>
    </location>
</feature>
<keyword evidence="5 7" id="KW-0472">Membrane</keyword>
<dbReference type="InterPro" id="IPR049177">
    <property type="entry name" value="MgtC_SapB_SrpB_YhiD_N"/>
</dbReference>
<feature type="region of interest" description="Disordered" evidence="6">
    <location>
        <begin position="260"/>
        <end position="291"/>
    </location>
</feature>
<dbReference type="Pfam" id="PF02308">
    <property type="entry name" value="MgtC"/>
    <property type="match status" value="1"/>
</dbReference>
<dbReference type="PRINTS" id="PR01837">
    <property type="entry name" value="MGTCSAPBPROT"/>
</dbReference>
<feature type="transmembrane region" description="Helical" evidence="7">
    <location>
        <begin position="211"/>
        <end position="229"/>
    </location>
</feature>
<dbReference type="AlphaFoldDB" id="A0A7S3ECU3"/>
<feature type="transmembrane region" description="Helical" evidence="7">
    <location>
        <begin position="187"/>
        <end position="205"/>
    </location>
</feature>
<dbReference type="InterPro" id="IPR003416">
    <property type="entry name" value="MgtC/SapB/SrpB/YhiD_fam"/>
</dbReference>
<evidence type="ECO:0000256" key="7">
    <source>
        <dbReference type="SAM" id="Phobius"/>
    </source>
</evidence>
<evidence type="ECO:0000256" key="3">
    <source>
        <dbReference type="ARBA" id="ARBA00022692"/>
    </source>
</evidence>
<gene>
    <name evidence="9" type="ORF">RMAR00112_LOCUS13545</name>
</gene>
<name>A0A7S3ECU3_9RHOD</name>
<dbReference type="EMBL" id="HBHW01017439">
    <property type="protein sequence ID" value="CAE0045570.1"/>
    <property type="molecule type" value="Transcribed_RNA"/>
</dbReference>
<feature type="compositionally biased region" description="Polar residues" evidence="6">
    <location>
        <begin position="265"/>
        <end position="277"/>
    </location>
</feature>
<accession>A0A7S3ECU3</accession>
<organism evidence="9">
    <name type="scientific">Rhodosorus marinus</name>
    <dbReference type="NCBI Taxonomy" id="101924"/>
    <lineage>
        <taxon>Eukaryota</taxon>
        <taxon>Rhodophyta</taxon>
        <taxon>Stylonematophyceae</taxon>
        <taxon>Stylonematales</taxon>
        <taxon>Stylonemataceae</taxon>
        <taxon>Rhodosorus</taxon>
    </lineage>
</organism>
<sequence>MRVTEILEGVKRWWRWYLDRYFPPKRYQSLNGALYLLIALFVAAFSVVNVFAEVLVRDCDYIPDPYASSWDNKLYPSAECYYEKRWFLLGLSLWEADKGQRLILSIVLGAVLGYERRSPDRPAGMRLMSLVSLGACCFTISSMFCFESSSSSFDTARVSAAVVSGVGFLGSAMIWKEENRGGSQENLVHGLTTAASVWVAASLGIASGGRLYFTGIYTTILVVLLLRFGPRSPEKGEDSEIDEEPCSVLLESSAPELRGVIPNLGESSESSLSTNTGHGKKMDRRQQSFRF</sequence>
<dbReference type="PANTHER" id="PTHR33778:SF1">
    <property type="entry name" value="MAGNESIUM TRANSPORTER YHID-RELATED"/>
    <property type="match status" value="1"/>
</dbReference>
<proteinExistence type="predicted"/>
<keyword evidence="4 7" id="KW-1133">Transmembrane helix</keyword>
<evidence type="ECO:0000313" key="9">
    <source>
        <dbReference type="EMBL" id="CAE0045570.1"/>
    </source>
</evidence>
<feature type="domain" description="MgtC/SapB/SrpB/YhiD N-terminal" evidence="8">
    <location>
        <begin position="102"/>
        <end position="228"/>
    </location>
</feature>
<keyword evidence="2" id="KW-1003">Cell membrane</keyword>
<evidence type="ECO:0000256" key="5">
    <source>
        <dbReference type="ARBA" id="ARBA00023136"/>
    </source>
</evidence>
<evidence type="ECO:0000259" key="8">
    <source>
        <dbReference type="Pfam" id="PF02308"/>
    </source>
</evidence>
<evidence type="ECO:0000256" key="4">
    <source>
        <dbReference type="ARBA" id="ARBA00022989"/>
    </source>
</evidence>